<feature type="domain" description="CHY-type" evidence="8">
    <location>
        <begin position="672"/>
        <end position="739"/>
    </location>
</feature>
<feature type="compositionally biased region" description="Polar residues" evidence="6">
    <location>
        <begin position="498"/>
        <end position="507"/>
    </location>
</feature>
<evidence type="ECO:0000313" key="9">
    <source>
        <dbReference type="EMBL" id="KAL2069617.1"/>
    </source>
</evidence>
<comment type="caution">
    <text evidence="9">The sequence shown here is derived from an EMBL/GenBank/DDBJ whole genome shotgun (WGS) entry which is preliminary data.</text>
</comment>
<name>A0ABR4CJE6_9HELO</name>
<dbReference type="InterPro" id="IPR037274">
    <property type="entry name" value="Znf_CHY_sf"/>
</dbReference>
<dbReference type="Pfam" id="PF05495">
    <property type="entry name" value="zf-CHY"/>
    <property type="match status" value="1"/>
</dbReference>
<organism evidence="9 10">
    <name type="scientific">Oculimacula yallundae</name>
    <dbReference type="NCBI Taxonomy" id="86028"/>
    <lineage>
        <taxon>Eukaryota</taxon>
        <taxon>Fungi</taxon>
        <taxon>Dikarya</taxon>
        <taxon>Ascomycota</taxon>
        <taxon>Pezizomycotina</taxon>
        <taxon>Leotiomycetes</taxon>
        <taxon>Helotiales</taxon>
        <taxon>Ploettnerulaceae</taxon>
        <taxon>Oculimacula</taxon>
    </lineage>
</organism>
<evidence type="ECO:0000256" key="4">
    <source>
        <dbReference type="PROSITE-ProRule" id="PRU00601"/>
    </source>
</evidence>
<evidence type="ECO:0000256" key="3">
    <source>
        <dbReference type="ARBA" id="ARBA00022833"/>
    </source>
</evidence>
<dbReference type="SMART" id="SM00356">
    <property type="entry name" value="ZnF_C3H1"/>
    <property type="match status" value="1"/>
</dbReference>
<feature type="compositionally biased region" description="Basic and acidic residues" evidence="6">
    <location>
        <begin position="439"/>
        <end position="449"/>
    </location>
</feature>
<evidence type="ECO:0008006" key="11">
    <source>
        <dbReference type="Google" id="ProtNLM"/>
    </source>
</evidence>
<dbReference type="PROSITE" id="PS51266">
    <property type="entry name" value="ZF_CHY"/>
    <property type="match status" value="1"/>
</dbReference>
<dbReference type="Proteomes" id="UP001595075">
    <property type="component" value="Unassembled WGS sequence"/>
</dbReference>
<keyword evidence="2 4" id="KW-0863">Zinc-finger</keyword>
<keyword evidence="10" id="KW-1185">Reference proteome</keyword>
<dbReference type="SUPFAM" id="SSF90229">
    <property type="entry name" value="CCCH zinc finger"/>
    <property type="match status" value="1"/>
</dbReference>
<feature type="region of interest" description="Disordered" evidence="6">
    <location>
        <begin position="1"/>
        <end position="37"/>
    </location>
</feature>
<feature type="compositionally biased region" description="Basic residues" evidence="6">
    <location>
        <begin position="765"/>
        <end position="779"/>
    </location>
</feature>
<evidence type="ECO:0000256" key="6">
    <source>
        <dbReference type="SAM" id="MobiDB-lite"/>
    </source>
</evidence>
<keyword evidence="3 5" id="KW-0862">Zinc</keyword>
<evidence type="ECO:0000256" key="1">
    <source>
        <dbReference type="ARBA" id="ARBA00022723"/>
    </source>
</evidence>
<dbReference type="InterPro" id="IPR036855">
    <property type="entry name" value="Znf_CCCH_sf"/>
</dbReference>
<feature type="compositionally biased region" description="Low complexity" evidence="6">
    <location>
        <begin position="25"/>
        <end position="36"/>
    </location>
</feature>
<evidence type="ECO:0000256" key="2">
    <source>
        <dbReference type="ARBA" id="ARBA00022771"/>
    </source>
</evidence>
<feature type="zinc finger region" description="C3H1-type" evidence="5">
    <location>
        <begin position="35"/>
        <end position="63"/>
    </location>
</feature>
<feature type="region of interest" description="Disordered" evidence="6">
    <location>
        <begin position="757"/>
        <end position="779"/>
    </location>
</feature>
<evidence type="ECO:0000256" key="5">
    <source>
        <dbReference type="PROSITE-ProRule" id="PRU00723"/>
    </source>
</evidence>
<gene>
    <name evidence="9" type="ORF">VTL71DRAFT_14296</name>
</gene>
<dbReference type="PROSITE" id="PS50103">
    <property type="entry name" value="ZF_C3H1"/>
    <property type="match status" value="1"/>
</dbReference>
<evidence type="ECO:0000313" key="10">
    <source>
        <dbReference type="Proteomes" id="UP001595075"/>
    </source>
</evidence>
<dbReference type="InterPro" id="IPR000571">
    <property type="entry name" value="Znf_CCCH"/>
</dbReference>
<dbReference type="SUPFAM" id="SSF161219">
    <property type="entry name" value="CHY zinc finger-like"/>
    <property type="match status" value="1"/>
</dbReference>
<proteinExistence type="predicted"/>
<sequence length="779" mass="86814">MTSTPNPAPLLHLSHTDNPTTLYHDSASSDRPASAPKTRVCRYFSRTGHCRAGEECQFIHDETRLPGVSTIKPTHGMPDSSEERAAGHLVTEDGLIQDRRQAVTNPVPISRVVAKPVPQAQTQDPREFQLGQIRRRFSPKETKQASSGAALLQFSLAPSDPDFPFEMTALECLLSVPANYPKEGPFLKVGNKDIPKGFSLNVEYGFDNMVKENPKSTLLELMKSLDKNLEAFLSAPKAETVKILPNKDTRHLSGIPSRSLEPAIIPAAAKVNPAISVAKAAPEYVEPLVTYTAQEKADALKKREVETRQLEARMKRLPLYKMSHDGIAYTLPIEPKRRNDLPLSLQSVKSITLFVPLLYPLQPCRIKLDGLDVPEARPVEFGFLRRSTEQKVATLTGHINYLAQNMHVLAKTKMEAKPVPPPQVQPPAVEEPEGVKPSLEGHQDPERSHIQYITRPPEWTFIEGDEASDSDDFDSYDTGDETTDEEGGVEVEKDNQDISDQPTQNPERGTAISFPFLDMHGIELLEVVALNISVKCERCKETTEVKGLKDGVTKTPSCRKCTSPLSVTFRRDLLHAHAVRAGFLDLEGCIVGDMLPSTFIPTCSQCSTAYPAPGITSVQGESTSNICRECHQKFTFKIPSVKFLRISATNRLPPSSGPRRKRETLGLTPGTELPKRGRCRHYTKSYRWFRFSCCSKVYTCDKCHDEAEDHPNEWANRMICGWCSREQNYRPEDCSVCHGSLVGKKSVGGFWEGGKGTRDKVRMSRKDKRKFRRIGGTKA</sequence>
<dbReference type="InterPro" id="IPR008913">
    <property type="entry name" value="Znf_CHY"/>
</dbReference>
<dbReference type="Gene3D" id="4.10.1000.10">
    <property type="entry name" value="Zinc finger, CCCH-type"/>
    <property type="match status" value="1"/>
</dbReference>
<dbReference type="EMBL" id="JAZHXI010000007">
    <property type="protein sequence ID" value="KAL2069617.1"/>
    <property type="molecule type" value="Genomic_DNA"/>
</dbReference>
<feature type="domain" description="C3H1-type" evidence="7">
    <location>
        <begin position="35"/>
        <end position="63"/>
    </location>
</feature>
<feature type="compositionally biased region" description="Acidic residues" evidence="6">
    <location>
        <begin position="463"/>
        <end position="489"/>
    </location>
</feature>
<protein>
    <recommendedName>
        <fullName evidence="11">CHY-type domain-containing protein</fullName>
    </recommendedName>
</protein>
<dbReference type="Pfam" id="PF00642">
    <property type="entry name" value="zf-CCCH"/>
    <property type="match status" value="1"/>
</dbReference>
<reference evidence="9 10" key="1">
    <citation type="journal article" date="2024" name="Commun. Biol.">
        <title>Comparative genomic analysis of thermophilic fungi reveals convergent evolutionary adaptations and gene losses.</title>
        <authorList>
            <person name="Steindorff A.S."/>
            <person name="Aguilar-Pontes M.V."/>
            <person name="Robinson A.J."/>
            <person name="Andreopoulos B."/>
            <person name="LaButti K."/>
            <person name="Kuo A."/>
            <person name="Mondo S."/>
            <person name="Riley R."/>
            <person name="Otillar R."/>
            <person name="Haridas S."/>
            <person name="Lipzen A."/>
            <person name="Grimwood J."/>
            <person name="Schmutz J."/>
            <person name="Clum A."/>
            <person name="Reid I.D."/>
            <person name="Moisan M.C."/>
            <person name="Butler G."/>
            <person name="Nguyen T.T.M."/>
            <person name="Dewar K."/>
            <person name="Conant G."/>
            <person name="Drula E."/>
            <person name="Henrissat B."/>
            <person name="Hansel C."/>
            <person name="Singer S."/>
            <person name="Hutchinson M.I."/>
            <person name="de Vries R.P."/>
            <person name="Natvig D.O."/>
            <person name="Powell A.J."/>
            <person name="Tsang A."/>
            <person name="Grigoriev I.V."/>
        </authorList>
    </citation>
    <scope>NUCLEOTIDE SEQUENCE [LARGE SCALE GENOMIC DNA]</scope>
    <source>
        <strain evidence="9 10">CBS 494.80</strain>
    </source>
</reference>
<evidence type="ECO:0000259" key="7">
    <source>
        <dbReference type="PROSITE" id="PS50103"/>
    </source>
</evidence>
<feature type="region of interest" description="Disordered" evidence="6">
    <location>
        <begin position="416"/>
        <end position="508"/>
    </location>
</feature>
<evidence type="ECO:0000259" key="8">
    <source>
        <dbReference type="PROSITE" id="PS51266"/>
    </source>
</evidence>
<keyword evidence="1 5" id="KW-0479">Metal-binding</keyword>
<accession>A0ABR4CJE6</accession>